<dbReference type="EMBL" id="KR017749">
    <property type="protein sequence ID" value="AKZ21081.1"/>
    <property type="molecule type" value="Genomic_DNA"/>
</dbReference>
<gene>
    <name evidence="3" type="primary">orf1151</name>
</gene>
<evidence type="ECO:0000313" key="3">
    <source>
        <dbReference type="EMBL" id="AKZ21081.1"/>
    </source>
</evidence>
<protein>
    <submittedName>
        <fullName evidence="3">Putative phage/plasmid primase</fullName>
    </submittedName>
</protein>
<reference evidence="3" key="1">
    <citation type="journal article" date="2015" name="Genome Announc.">
        <title>Draft Plastid and Mitochondrial Genome Sequences from Antarctic Alga Prasiola crispa.</title>
        <authorList>
            <person name="Carvalho E.L."/>
            <person name="Wallau Gda L."/>
            <person name="Rangel D.L."/>
            <person name="Machado L.C."/>
            <person name="da Silva A.F."/>
            <person name="da Silva L.F."/>
            <person name="Macedo P.E."/>
            <person name="Pereira A.B."/>
            <person name="Victoria Fde C."/>
            <person name="Boldo J.T."/>
            <person name="Dal Belo C.A."/>
            <person name="Pinto P.M."/>
        </authorList>
    </citation>
    <scope>NUCLEOTIDE SEQUENCE</scope>
</reference>
<feature type="domain" description="Bacteriophage/plasmid primase P4 C-terminal" evidence="1">
    <location>
        <begin position="206"/>
        <end position="323"/>
    </location>
</feature>
<evidence type="ECO:0000259" key="2">
    <source>
        <dbReference type="Pfam" id="PF19263"/>
    </source>
</evidence>
<dbReference type="SUPFAM" id="SSF52540">
    <property type="entry name" value="P-loop containing nucleoside triphosphate hydrolases"/>
    <property type="match status" value="1"/>
</dbReference>
<proteinExistence type="predicted"/>
<keyword evidence="3" id="KW-0150">Chloroplast</keyword>
<feature type="domain" description="NrS-1 polymerase-like helicase" evidence="2">
    <location>
        <begin position="369"/>
        <end position="463"/>
    </location>
</feature>
<name>A0A0R8RT75_PRACR</name>
<sequence>MDLSPSRKYENGLVCIDIDNPIVWNMVMGAMEDPKSIIKGCIVNPTLRGGHLIFQAENKEKSKVGVLLNIGFKADYLTDKVSVLSPGKFIYSGEKENSDLEIIPKILNKFSEVNLPPIIQGGPILEDFRNDTLFRFINRNHNLDIETRRVLACLLGQYFCKPPLDISECLSIVKEFDKSFSKKEDVSSRNKESCLKLLNDISIVQDNLRNKVVFDDIMQCFYTYTGTHWKLTDRTKVLRRIENILLENAEDFETILSSLTTLAVARNHVTRIEVDLCVPESWRDIPSGINWQNGYLVLDTQELLPHTPERWVTDVRSTLYNPEELLSYENQKLIAQACGGSIHKVNALLTCGNRAILPKPNLETSYYFSGPAGSGKSLFTSCFMRLCGNNAVSCELADVEKGFARAELVKKTLIVFNEFIQMKDQNEKFIKSFIGRDSQSYEIKYVQGHKSDVFKGIIIIVSNLGPDLTYGSSSAMNDRFIPIEFSPRLGAANSLLSKQLEDNESGLINLLINIDPDIFPHLTRAGLINKEVTYETNFLVPFILNKLYFEVGSCVSIQALLEGYKNWARSNPVKKSRYTFNLTIHAASVALTLFNRRLTKERRIIDGRRIQVLVGVRWREKTDPNQDTLQNSFVMENDPWLSLRKKKDHPIYEIDTYRQDLEKANKTIAPNGALISVPDPLPTTPVVQKQYLAEVLPIKFKKTGESPVERKLKSQLVFSESTFLSGGPQFSIPGKLSDKELGVTKITNKDEQHKYLDKPLPSHPQSFFIKGFEECFQYFKLNIGNPLKKLVFEEEFAYHPHSQFKETEIVRKRIFYLSKLGDVSSKLEELFGSRHILWCESLRAAQLKFPVPPHKTAHKQNLFQVKRNFTGHLFPTYYYFDSQGSPRLKSYPGHTIRDGHKAFINEVFKRFSQYCGMYVYDTDLSSCHMGVIMMFLTEQQAPLLYKSFTDKDLYLEIALELKSGCDALHVFPDKLLRKIIKIKCLAMLNGGGLMTKKHIDHLVEGLYKKDSEDYNKIMDVLLPELAGLPIVREFRSHGQYIAEEERVFILTHSSGITSSGSKHILSSPVMCAVESLTMTFLLEYISTLPKNILPLTTIHDGIALLSRYKLSVKDLNDFNNGFSDFVTKRLGIPLPIETEFVGFDFENNVG</sequence>
<dbReference type="InterPro" id="IPR045455">
    <property type="entry name" value="NrS-1_pol-like_helicase"/>
</dbReference>
<dbReference type="InterPro" id="IPR014818">
    <property type="entry name" value="Phage/plasmid_primase_P4_C"/>
</dbReference>
<dbReference type="InterPro" id="IPR027417">
    <property type="entry name" value="P-loop_NTPase"/>
</dbReference>
<accession>A0A0R8RT75</accession>
<dbReference type="Pfam" id="PF08706">
    <property type="entry name" value="D5_N"/>
    <property type="match status" value="1"/>
</dbReference>
<keyword evidence="3" id="KW-0934">Plastid</keyword>
<dbReference type="AlphaFoldDB" id="A0A0R8RT75"/>
<evidence type="ECO:0000259" key="1">
    <source>
        <dbReference type="Pfam" id="PF08706"/>
    </source>
</evidence>
<organism evidence="3">
    <name type="scientific">Prasiola crispa</name>
    <name type="common">Green alga</name>
    <name type="synonym">Ulva crispa</name>
    <dbReference type="NCBI Taxonomy" id="173492"/>
    <lineage>
        <taxon>Eukaryota</taxon>
        <taxon>Viridiplantae</taxon>
        <taxon>Chlorophyta</taxon>
        <taxon>core chlorophytes</taxon>
        <taxon>Trebouxiophyceae</taxon>
        <taxon>Prasiolales</taxon>
        <taxon>Prasiolaceae</taxon>
        <taxon>Prasiola</taxon>
    </lineage>
</organism>
<dbReference type="Gene3D" id="3.40.50.300">
    <property type="entry name" value="P-loop containing nucleotide triphosphate hydrolases"/>
    <property type="match status" value="1"/>
</dbReference>
<dbReference type="Pfam" id="PF19263">
    <property type="entry name" value="DUF5906"/>
    <property type="match status" value="1"/>
</dbReference>
<geneLocation type="chloroplast" evidence="3"/>